<accession>A0A7Y9ITI9</accession>
<protein>
    <submittedName>
        <fullName evidence="9">MFS family permease</fullName>
    </submittedName>
</protein>
<evidence type="ECO:0000256" key="5">
    <source>
        <dbReference type="ARBA" id="ARBA00022989"/>
    </source>
</evidence>
<evidence type="ECO:0000256" key="3">
    <source>
        <dbReference type="ARBA" id="ARBA00022475"/>
    </source>
</evidence>
<evidence type="ECO:0000256" key="4">
    <source>
        <dbReference type="ARBA" id="ARBA00022692"/>
    </source>
</evidence>
<dbReference type="CDD" id="cd17472">
    <property type="entry name" value="MFS_YajR_like"/>
    <property type="match status" value="1"/>
</dbReference>
<gene>
    <name evidence="9" type="ORF">FHW18_001295</name>
</gene>
<comment type="caution">
    <text evidence="9">The sequence shown here is derived from an EMBL/GenBank/DDBJ whole genome shotgun (WGS) entry which is preliminary data.</text>
</comment>
<dbReference type="SUPFAM" id="SSF103473">
    <property type="entry name" value="MFS general substrate transporter"/>
    <property type="match status" value="1"/>
</dbReference>
<dbReference type="GO" id="GO:0005886">
    <property type="term" value="C:plasma membrane"/>
    <property type="evidence" value="ECO:0007669"/>
    <property type="project" value="UniProtKB-SubCell"/>
</dbReference>
<keyword evidence="5 7" id="KW-1133">Transmembrane helix</keyword>
<dbReference type="InterPro" id="IPR020846">
    <property type="entry name" value="MFS_dom"/>
</dbReference>
<evidence type="ECO:0000256" key="7">
    <source>
        <dbReference type="SAM" id="Phobius"/>
    </source>
</evidence>
<keyword evidence="10" id="KW-1185">Reference proteome</keyword>
<evidence type="ECO:0000256" key="6">
    <source>
        <dbReference type="ARBA" id="ARBA00023136"/>
    </source>
</evidence>
<dbReference type="PANTHER" id="PTHR23517:SF2">
    <property type="entry name" value="MULTIDRUG RESISTANCE PROTEIN MDTH"/>
    <property type="match status" value="1"/>
</dbReference>
<dbReference type="Pfam" id="PF07690">
    <property type="entry name" value="MFS_1"/>
    <property type="match status" value="1"/>
</dbReference>
<sequence>MTAPDSFRMTPSERRASFSLAGLFMCRMLGLFLLLPVFAVAAQGLPGGNDPARVGLALGMYGLTQAFMQIPFGIASDKWGRRPVVVFGLLLFVLGSIVCALSDDLFWITLGRAIQGSGAISAAVTAWLADATRDHVRTKAMAMIGVSIGITFAISLVLAPLLVGWGGLPGLFWTIAALGVAALAVAAWIVPAAPPTPPSTGKIPFRTVLLNPDLLRLNLGVFTLHLIQVALFVVVPATLVRIGGLEASTLWRVYLPVIVVSFLVMVPIIGVTERFSTHRQTMRGAVGALLLVCIGLVWAQAHYVALVIALTAFFSVFNVLEAMQPSLVSRVAPPTVKGLALGFYNTSQAAGLFAGGALGGYLSLHASSSAVYVLAAVLAVIWLIATWRLTPLPPRRTARQAAAS</sequence>
<organism evidence="9 10">
    <name type="scientific">Pigmentiphaga litoralis</name>
    <dbReference type="NCBI Taxonomy" id="516702"/>
    <lineage>
        <taxon>Bacteria</taxon>
        <taxon>Pseudomonadati</taxon>
        <taxon>Pseudomonadota</taxon>
        <taxon>Betaproteobacteria</taxon>
        <taxon>Burkholderiales</taxon>
        <taxon>Alcaligenaceae</taxon>
        <taxon>Pigmentiphaga</taxon>
    </lineage>
</organism>
<keyword evidence="2" id="KW-0813">Transport</keyword>
<dbReference type="Gene3D" id="1.20.1250.20">
    <property type="entry name" value="MFS general substrate transporter like domains"/>
    <property type="match status" value="1"/>
</dbReference>
<feature type="transmembrane region" description="Helical" evidence="7">
    <location>
        <begin position="214"/>
        <end position="239"/>
    </location>
</feature>
<feature type="transmembrane region" description="Helical" evidence="7">
    <location>
        <begin position="54"/>
        <end position="72"/>
    </location>
</feature>
<proteinExistence type="predicted"/>
<dbReference type="GO" id="GO:0022857">
    <property type="term" value="F:transmembrane transporter activity"/>
    <property type="evidence" value="ECO:0007669"/>
    <property type="project" value="InterPro"/>
</dbReference>
<dbReference type="EMBL" id="JACBYR010000001">
    <property type="protein sequence ID" value="NYE82024.1"/>
    <property type="molecule type" value="Genomic_DNA"/>
</dbReference>
<name>A0A7Y9ITI9_9BURK</name>
<feature type="transmembrane region" description="Helical" evidence="7">
    <location>
        <begin position="84"/>
        <end position="103"/>
    </location>
</feature>
<feature type="transmembrane region" description="Helical" evidence="7">
    <location>
        <begin position="171"/>
        <end position="193"/>
    </location>
</feature>
<keyword evidence="3" id="KW-1003">Cell membrane</keyword>
<dbReference type="InterPro" id="IPR036259">
    <property type="entry name" value="MFS_trans_sf"/>
</dbReference>
<feature type="transmembrane region" description="Helical" evidence="7">
    <location>
        <begin position="370"/>
        <end position="390"/>
    </location>
</feature>
<feature type="transmembrane region" description="Helical" evidence="7">
    <location>
        <begin position="304"/>
        <end position="320"/>
    </location>
</feature>
<keyword evidence="4 7" id="KW-0812">Transmembrane</keyword>
<evidence type="ECO:0000313" key="10">
    <source>
        <dbReference type="Proteomes" id="UP000542125"/>
    </source>
</evidence>
<dbReference type="Proteomes" id="UP000542125">
    <property type="component" value="Unassembled WGS sequence"/>
</dbReference>
<feature type="transmembrane region" description="Helical" evidence="7">
    <location>
        <begin position="141"/>
        <end position="165"/>
    </location>
</feature>
<feature type="domain" description="Major facilitator superfamily (MFS) profile" evidence="8">
    <location>
        <begin position="1"/>
        <end position="394"/>
    </location>
</feature>
<comment type="subcellular location">
    <subcellularLocation>
        <location evidence="1">Cell membrane</location>
        <topology evidence="1">Multi-pass membrane protein</topology>
    </subcellularLocation>
</comment>
<feature type="transmembrane region" description="Helical" evidence="7">
    <location>
        <begin position="341"/>
        <end position="364"/>
    </location>
</feature>
<dbReference type="RefSeq" id="WP_257022176.1">
    <property type="nucleotide sequence ID" value="NZ_JACBYR010000001.1"/>
</dbReference>
<evidence type="ECO:0000256" key="1">
    <source>
        <dbReference type="ARBA" id="ARBA00004651"/>
    </source>
</evidence>
<evidence type="ECO:0000313" key="9">
    <source>
        <dbReference type="EMBL" id="NYE82024.1"/>
    </source>
</evidence>
<evidence type="ECO:0000259" key="8">
    <source>
        <dbReference type="PROSITE" id="PS50850"/>
    </source>
</evidence>
<keyword evidence="6 7" id="KW-0472">Membrane</keyword>
<dbReference type="PANTHER" id="PTHR23517">
    <property type="entry name" value="RESISTANCE PROTEIN MDTM, PUTATIVE-RELATED-RELATED"/>
    <property type="match status" value="1"/>
</dbReference>
<dbReference type="PROSITE" id="PS50850">
    <property type="entry name" value="MFS"/>
    <property type="match status" value="1"/>
</dbReference>
<feature type="transmembrane region" description="Helical" evidence="7">
    <location>
        <begin position="251"/>
        <end position="269"/>
    </location>
</feature>
<dbReference type="AlphaFoldDB" id="A0A7Y9ITI9"/>
<dbReference type="InterPro" id="IPR011701">
    <property type="entry name" value="MFS"/>
</dbReference>
<reference evidence="9 10" key="1">
    <citation type="submission" date="2020-07" db="EMBL/GenBank/DDBJ databases">
        <title>Genomic Encyclopedia of Type Strains, Phase IV (KMG-V): Genome sequencing to study the core and pangenomes of soil and plant-associated prokaryotes.</title>
        <authorList>
            <person name="Whitman W."/>
        </authorList>
    </citation>
    <scope>NUCLEOTIDE SEQUENCE [LARGE SCALE GENOMIC DNA]</scope>
    <source>
        <strain evidence="9 10">SAS40</strain>
    </source>
</reference>
<evidence type="ECO:0000256" key="2">
    <source>
        <dbReference type="ARBA" id="ARBA00022448"/>
    </source>
</evidence>
<dbReference type="InterPro" id="IPR050171">
    <property type="entry name" value="MFS_Transporters"/>
</dbReference>